<evidence type="ECO:0000256" key="1">
    <source>
        <dbReference type="ARBA" id="ARBA00004651"/>
    </source>
</evidence>
<dbReference type="InterPro" id="IPR004117">
    <property type="entry name" value="7tm6_olfct_rcpt"/>
</dbReference>
<proteinExistence type="inferred from homology"/>
<feature type="transmembrane region" description="Helical" evidence="10">
    <location>
        <begin position="241"/>
        <end position="262"/>
    </location>
</feature>
<dbReference type="Proteomes" id="UP000327044">
    <property type="component" value="Unassembled WGS sequence"/>
</dbReference>
<evidence type="ECO:0000256" key="5">
    <source>
        <dbReference type="ARBA" id="ARBA00022725"/>
    </source>
</evidence>
<evidence type="ECO:0000256" key="9">
    <source>
        <dbReference type="ARBA" id="ARBA00023224"/>
    </source>
</evidence>
<evidence type="ECO:0000256" key="2">
    <source>
        <dbReference type="ARBA" id="ARBA00022475"/>
    </source>
</evidence>
<evidence type="ECO:0000256" key="7">
    <source>
        <dbReference type="ARBA" id="ARBA00023136"/>
    </source>
</evidence>
<keyword evidence="3 10" id="KW-0716">Sensory transduction</keyword>
<evidence type="ECO:0000256" key="4">
    <source>
        <dbReference type="ARBA" id="ARBA00022692"/>
    </source>
</evidence>
<protein>
    <recommendedName>
        <fullName evidence="10">Odorant receptor</fullName>
    </recommendedName>
</protein>
<dbReference type="GO" id="GO:0005549">
    <property type="term" value="F:odorant binding"/>
    <property type="evidence" value="ECO:0007669"/>
    <property type="project" value="InterPro"/>
</dbReference>
<organism evidence="11 12">
    <name type="scientific">Photinus pyralis</name>
    <name type="common">Common eastern firefly</name>
    <name type="synonym">Lampyris pyralis</name>
    <dbReference type="NCBI Taxonomy" id="7054"/>
    <lineage>
        <taxon>Eukaryota</taxon>
        <taxon>Metazoa</taxon>
        <taxon>Ecdysozoa</taxon>
        <taxon>Arthropoda</taxon>
        <taxon>Hexapoda</taxon>
        <taxon>Insecta</taxon>
        <taxon>Pterygota</taxon>
        <taxon>Neoptera</taxon>
        <taxon>Endopterygota</taxon>
        <taxon>Coleoptera</taxon>
        <taxon>Polyphaga</taxon>
        <taxon>Elateriformia</taxon>
        <taxon>Elateroidea</taxon>
        <taxon>Lampyridae</taxon>
        <taxon>Lampyrinae</taxon>
        <taxon>Photinus</taxon>
    </lineage>
</organism>
<keyword evidence="2" id="KW-1003">Cell membrane</keyword>
<dbReference type="PANTHER" id="PTHR21137">
    <property type="entry name" value="ODORANT RECEPTOR"/>
    <property type="match status" value="1"/>
</dbReference>
<keyword evidence="6 10" id="KW-1133">Transmembrane helix</keyword>
<keyword evidence="4 10" id="KW-0812">Transmembrane</keyword>
<keyword evidence="5 10" id="KW-0552">Olfaction</keyword>
<accession>A0A5N4A359</accession>
<feature type="transmembrane region" description="Helical" evidence="10">
    <location>
        <begin position="30"/>
        <end position="48"/>
    </location>
</feature>
<keyword evidence="12" id="KW-1185">Reference proteome</keyword>
<dbReference type="AlphaFoldDB" id="A0A5N4A359"/>
<evidence type="ECO:0000256" key="3">
    <source>
        <dbReference type="ARBA" id="ARBA00022606"/>
    </source>
</evidence>
<comment type="caution">
    <text evidence="10">Lacks conserved residue(s) required for the propagation of feature annotation.</text>
</comment>
<dbReference type="EMBL" id="VVIM01000011">
    <property type="protein sequence ID" value="KAB0791774.1"/>
    <property type="molecule type" value="Genomic_DNA"/>
</dbReference>
<evidence type="ECO:0000256" key="6">
    <source>
        <dbReference type="ARBA" id="ARBA00022989"/>
    </source>
</evidence>
<comment type="similarity">
    <text evidence="10">Belongs to the insect chemoreceptor superfamily. Heteromeric odorant receptor channel (TC 1.A.69) family.</text>
</comment>
<comment type="subcellular location">
    <subcellularLocation>
        <location evidence="1 10">Cell membrane</location>
        <topology evidence="1 10">Multi-pass membrane protein</topology>
    </subcellularLocation>
</comment>
<sequence length="371" mass="41247">MADEKLLSLAFRILGIVGLSPFKQNTFAKIRAGVGGAMCFCLCVLTLIEFPRQTDGVRAFRYMVEPTVGSYQSIIKALSLVVAQKRLLSLAAKVGKFKNVTQADHKLRSEGIHKRIGKLIRLYIMSFCTTGAGAFILALWAQDRVLPCPVYYFESWRGSPEYEIAVFLELLWYCCVILTIAGWDIMFYSFATYIYCELEAVKHEFRNMKAEDLENGLEATVRHHQMVLSCIPDLNSLCSVVFLNQCLSLAVAICAPMFMLAAETWSISLLLQELSMLVAVSGQLFCACLAGSLLTDQSESLATEVFHASSFWLGAPIGVQKQIVVIMQRSQKRDSLSLGGFGELNLHVFTQIMKLSLSFLNVILALKTGAR</sequence>
<feature type="transmembrane region" description="Helical" evidence="10">
    <location>
        <begin position="170"/>
        <end position="196"/>
    </location>
</feature>
<dbReference type="GO" id="GO:0007165">
    <property type="term" value="P:signal transduction"/>
    <property type="evidence" value="ECO:0007669"/>
    <property type="project" value="UniProtKB-KW"/>
</dbReference>
<keyword evidence="8 10" id="KW-0675">Receptor</keyword>
<comment type="caution">
    <text evidence="11">The sequence shown here is derived from an EMBL/GenBank/DDBJ whole genome shotgun (WGS) entry which is preliminary data.</text>
</comment>
<keyword evidence="7 10" id="KW-0472">Membrane</keyword>
<dbReference type="PANTHER" id="PTHR21137:SF35">
    <property type="entry name" value="ODORANT RECEPTOR 19A-RELATED"/>
    <property type="match status" value="1"/>
</dbReference>
<evidence type="ECO:0000256" key="8">
    <source>
        <dbReference type="ARBA" id="ARBA00023170"/>
    </source>
</evidence>
<dbReference type="InParanoid" id="A0A5N4A359"/>
<evidence type="ECO:0000256" key="10">
    <source>
        <dbReference type="RuleBase" id="RU351113"/>
    </source>
</evidence>
<dbReference type="Pfam" id="PF02949">
    <property type="entry name" value="7tm_6"/>
    <property type="match status" value="1"/>
</dbReference>
<dbReference type="GO" id="GO:0004984">
    <property type="term" value="F:olfactory receptor activity"/>
    <property type="evidence" value="ECO:0007669"/>
    <property type="project" value="InterPro"/>
</dbReference>
<feature type="transmembrane region" description="Helical" evidence="10">
    <location>
        <begin position="122"/>
        <end position="141"/>
    </location>
</feature>
<evidence type="ECO:0000313" key="12">
    <source>
        <dbReference type="Proteomes" id="UP000327044"/>
    </source>
</evidence>
<reference evidence="11 12" key="1">
    <citation type="journal article" date="2018" name="Elife">
        <title>Firefly genomes illuminate parallel origins of bioluminescence in beetles.</title>
        <authorList>
            <person name="Fallon T.R."/>
            <person name="Lower S.E."/>
            <person name="Chang C.H."/>
            <person name="Bessho-Uehara M."/>
            <person name="Martin G.J."/>
            <person name="Bewick A.J."/>
            <person name="Behringer M."/>
            <person name="Debat H.J."/>
            <person name="Wong I."/>
            <person name="Day J.C."/>
            <person name="Suvorov A."/>
            <person name="Silva C.J."/>
            <person name="Stanger-Hall K.F."/>
            <person name="Hall D.W."/>
            <person name="Schmitz R.J."/>
            <person name="Nelson D.R."/>
            <person name="Lewis S.M."/>
            <person name="Shigenobu S."/>
            <person name="Bybee S.M."/>
            <person name="Larracuente A.M."/>
            <person name="Oba Y."/>
            <person name="Weng J.K."/>
        </authorList>
    </citation>
    <scope>NUCLEOTIDE SEQUENCE [LARGE SCALE GENOMIC DNA]</scope>
    <source>
        <strain evidence="11">1611_PpyrPB1</strain>
        <tissue evidence="11">Whole body</tissue>
    </source>
</reference>
<evidence type="ECO:0000313" key="11">
    <source>
        <dbReference type="EMBL" id="KAB0791774.1"/>
    </source>
</evidence>
<name>A0A5N4A359_PHOPY</name>
<dbReference type="FunCoup" id="A0A5N4A359">
    <property type="interactions" value="7"/>
</dbReference>
<gene>
    <name evidence="11" type="ORF">PPYR_03574</name>
</gene>
<dbReference type="GO" id="GO:0005886">
    <property type="term" value="C:plasma membrane"/>
    <property type="evidence" value="ECO:0007669"/>
    <property type="project" value="UniProtKB-SubCell"/>
</dbReference>
<keyword evidence="9 10" id="KW-0807">Transducer</keyword>